<dbReference type="InterPro" id="IPR036305">
    <property type="entry name" value="RGS_sf"/>
</dbReference>
<dbReference type="PANTHER" id="PTHR10845">
    <property type="entry name" value="REGULATOR OF G PROTEIN SIGNALING"/>
    <property type="match status" value="1"/>
</dbReference>
<evidence type="ECO:0000313" key="3">
    <source>
        <dbReference type="Proteomes" id="UP001230051"/>
    </source>
</evidence>
<dbReference type="Proteomes" id="UP001230051">
    <property type="component" value="Unassembled WGS sequence"/>
</dbReference>
<dbReference type="SUPFAM" id="SSF48097">
    <property type="entry name" value="Regulator of G-protein signaling, RGS"/>
    <property type="match status" value="1"/>
</dbReference>
<dbReference type="InterPro" id="IPR016137">
    <property type="entry name" value="RGS"/>
</dbReference>
<dbReference type="Gene3D" id="1.10.196.10">
    <property type="match status" value="2"/>
</dbReference>
<keyword evidence="3" id="KW-1185">Reference proteome</keyword>
<dbReference type="InterPro" id="IPR044926">
    <property type="entry name" value="RGS_subdomain_2"/>
</dbReference>
<evidence type="ECO:0000259" key="1">
    <source>
        <dbReference type="PROSITE" id="PS50132"/>
    </source>
</evidence>
<accession>A0AAD8G5R1</accession>
<dbReference type="Gene3D" id="1.10.167.10">
    <property type="entry name" value="Regulator of G-protein Signalling 4, domain 2"/>
    <property type="match status" value="1"/>
</dbReference>
<dbReference type="Pfam" id="PF00615">
    <property type="entry name" value="RGS"/>
    <property type="match status" value="1"/>
</dbReference>
<organism evidence="2 3">
    <name type="scientific">Acipenser oxyrinchus oxyrinchus</name>
    <dbReference type="NCBI Taxonomy" id="40147"/>
    <lineage>
        <taxon>Eukaryota</taxon>
        <taxon>Metazoa</taxon>
        <taxon>Chordata</taxon>
        <taxon>Craniata</taxon>
        <taxon>Vertebrata</taxon>
        <taxon>Euteleostomi</taxon>
        <taxon>Actinopterygii</taxon>
        <taxon>Chondrostei</taxon>
        <taxon>Acipenseriformes</taxon>
        <taxon>Acipenseridae</taxon>
        <taxon>Acipenser</taxon>
    </lineage>
</organism>
<dbReference type="PROSITE" id="PS50132">
    <property type="entry name" value="RGS"/>
    <property type="match status" value="1"/>
</dbReference>
<dbReference type="AlphaFoldDB" id="A0AAD8G5R1"/>
<dbReference type="FunFam" id="1.10.167.10:FF:000001">
    <property type="entry name" value="Putative regulator of g-protein signaling 12"/>
    <property type="match status" value="1"/>
</dbReference>
<dbReference type="InterPro" id="IPR024066">
    <property type="entry name" value="RGS_subdom1/3"/>
</dbReference>
<name>A0AAD8G5R1_ACIOX</name>
<feature type="domain" description="RGS" evidence="1">
    <location>
        <begin position="62"/>
        <end position="178"/>
    </location>
</feature>
<dbReference type="PRINTS" id="PR01301">
    <property type="entry name" value="RGSPROTEIN"/>
</dbReference>
<proteinExistence type="predicted"/>
<dbReference type="PANTHER" id="PTHR10845:SF184">
    <property type="entry name" value="REGULATOR OF G-PROTEIN SIGNALING 4"/>
    <property type="match status" value="1"/>
</dbReference>
<dbReference type="EMBL" id="JAGXEW010000014">
    <property type="protein sequence ID" value="KAK1163967.1"/>
    <property type="molecule type" value="Genomic_DNA"/>
</dbReference>
<reference evidence="2" key="1">
    <citation type="submission" date="2022-02" db="EMBL/GenBank/DDBJ databases">
        <title>Atlantic sturgeon de novo genome assembly.</title>
        <authorList>
            <person name="Stock M."/>
            <person name="Klopp C."/>
            <person name="Guiguen Y."/>
            <person name="Cabau C."/>
            <person name="Parinello H."/>
            <person name="Santidrian Yebra-Pimentel E."/>
            <person name="Kuhl H."/>
            <person name="Dirks R.P."/>
            <person name="Guessner J."/>
            <person name="Wuertz S."/>
            <person name="Du K."/>
            <person name="Schartl M."/>
        </authorList>
    </citation>
    <scope>NUCLEOTIDE SEQUENCE</scope>
    <source>
        <strain evidence="2">STURGEONOMICS-FGT-2020</strain>
        <tissue evidence="2">Whole blood</tissue>
    </source>
</reference>
<dbReference type="SMART" id="SM00315">
    <property type="entry name" value="RGS"/>
    <property type="match status" value="1"/>
</dbReference>
<comment type="caution">
    <text evidence="2">The sequence shown here is derived from an EMBL/GenBank/DDBJ whole genome shotgun (WGS) entry which is preliminary data.</text>
</comment>
<protein>
    <submittedName>
        <fullName evidence="2">Regulator of G-protein signaling 4</fullName>
    </submittedName>
</protein>
<evidence type="ECO:0000313" key="2">
    <source>
        <dbReference type="EMBL" id="KAK1163967.1"/>
    </source>
</evidence>
<sequence>MCKGLAALPATCLRSAKDMKHRLGIFLQKPEMVCDPNVNSKKEKAAGAKKISAAEVQSWGESLENLINNEDGLTAFITFLKSEFSEENIEFWMACEDYKKINLPAKLTPMAKNIYEQYVAVQSSKEVNLDSSTREETSRNLFEPTTACFDEAQRRIFLLMEKDSYRRFLKSKIYQDMVQQTTSSSSFGIQKRGKNKVTEFNQQFPQCA</sequence>
<gene>
    <name evidence="2" type="primary">Rgs4</name>
    <name evidence="2" type="ORF">AOXY_G15936</name>
</gene>